<gene>
    <name evidence="1" type="ORF">MG293_005367</name>
</gene>
<sequence>MPSMLPSGILTREGLCHELILDDAPPGTQEYIMLRQDSIQSAELKKKESPFRAKCHEIFCCPLKQVHHKEHTEPEACKCGRKSFLGPPVIALKEENGELAEHITVPEKVIYVLLDLLPAALGANNEEKSSALKSQAGSTTLKKLVSNCCKLEAMYNQRGVECNSCVHKDTGEDYLEEENPNLSNYHEIVSIYDVCQVAMA</sequence>
<dbReference type="EMBL" id="JAKZEL010000003">
    <property type="protein sequence ID" value="KAI4545101.1"/>
    <property type="molecule type" value="Genomic_DNA"/>
</dbReference>
<dbReference type="Proteomes" id="UP001214576">
    <property type="component" value="Unassembled WGS sequence"/>
</dbReference>
<protein>
    <submittedName>
        <fullName evidence="1">Uncharacterized protein</fullName>
    </submittedName>
</protein>
<evidence type="ECO:0000313" key="1">
    <source>
        <dbReference type="EMBL" id="KAI4545101.1"/>
    </source>
</evidence>
<accession>A0AAD4UH21</accession>
<comment type="caution">
    <text evidence="1">The sequence shown here is derived from an EMBL/GenBank/DDBJ whole genome shotgun (WGS) entry which is preliminary data.</text>
</comment>
<reference evidence="1" key="1">
    <citation type="submission" date="2022-03" db="EMBL/GenBank/DDBJ databases">
        <title>Genomic analyses of argali, domestic sheep and their hybrids provide insights into chromosomal evolution, heterosis and genetic basis of agronomic traits.</title>
        <authorList>
            <person name="Li M."/>
        </authorList>
    </citation>
    <scope>NUCLEOTIDE SEQUENCE</scope>
    <source>
        <strain evidence="1">CAU-MHL-2022a</strain>
        <tissue evidence="1">Skin</tissue>
    </source>
</reference>
<proteinExistence type="predicted"/>
<organism evidence="1 2">
    <name type="scientific">Ovis ammon polii</name>
    <dbReference type="NCBI Taxonomy" id="230172"/>
    <lineage>
        <taxon>Eukaryota</taxon>
        <taxon>Metazoa</taxon>
        <taxon>Chordata</taxon>
        <taxon>Craniata</taxon>
        <taxon>Vertebrata</taxon>
        <taxon>Euteleostomi</taxon>
        <taxon>Mammalia</taxon>
        <taxon>Eutheria</taxon>
        <taxon>Laurasiatheria</taxon>
        <taxon>Artiodactyla</taxon>
        <taxon>Ruminantia</taxon>
        <taxon>Pecora</taxon>
        <taxon>Bovidae</taxon>
        <taxon>Caprinae</taxon>
        <taxon>Ovis</taxon>
    </lineage>
</organism>
<evidence type="ECO:0000313" key="2">
    <source>
        <dbReference type="Proteomes" id="UP001214576"/>
    </source>
</evidence>
<dbReference type="AlphaFoldDB" id="A0AAD4UH21"/>
<keyword evidence="2" id="KW-1185">Reference proteome</keyword>
<name>A0AAD4UH21_OVIAM</name>